<feature type="compositionally biased region" description="Low complexity" evidence="1">
    <location>
        <begin position="41"/>
        <end position="52"/>
    </location>
</feature>
<dbReference type="GO" id="GO:0016787">
    <property type="term" value="F:hydrolase activity"/>
    <property type="evidence" value="ECO:0007669"/>
    <property type="project" value="UniProtKB-KW"/>
</dbReference>
<evidence type="ECO:0000259" key="2">
    <source>
        <dbReference type="Pfam" id="PF01551"/>
    </source>
</evidence>
<feature type="compositionally biased region" description="Basic and acidic residues" evidence="1">
    <location>
        <begin position="63"/>
        <end position="79"/>
    </location>
</feature>
<gene>
    <name evidence="3" type="ORF">ACFSUQ_06375</name>
</gene>
<feature type="region of interest" description="Disordered" evidence="1">
    <location>
        <begin position="1"/>
        <end position="79"/>
    </location>
</feature>
<evidence type="ECO:0000256" key="1">
    <source>
        <dbReference type="SAM" id="MobiDB-lite"/>
    </source>
</evidence>
<protein>
    <submittedName>
        <fullName evidence="3">M23 family metallopeptidase</fullName>
        <ecNumber evidence="3">3.4.24.-</ecNumber>
    </submittedName>
</protein>
<dbReference type="EMBL" id="JBHUNF010000004">
    <property type="protein sequence ID" value="MFD2674919.1"/>
    <property type="molecule type" value="Genomic_DNA"/>
</dbReference>
<feature type="compositionally biased region" description="Basic and acidic residues" evidence="1">
    <location>
        <begin position="14"/>
        <end position="40"/>
    </location>
</feature>
<comment type="caution">
    <text evidence="3">The sequence shown here is derived from an EMBL/GenBank/DDBJ whole genome shotgun (WGS) entry which is preliminary data.</text>
</comment>
<sequence length="492" mass="51224">MITNADKPLPEQPLTRRELRELERAAEREAKLSELRKQADEAIASTESSAAELDAPAEPTFLSRRERREAERAAARAEQERLQTEAVAAAKAAVASNPECFAVQEAVAAPEMTVAGDVADSHDTVVAEPVAEQVVDTLDPTTAPIQLAQVVSLDEVRAARASDEQPVEDAVAAAPANEPQIPETFLRQAGSSTDSIAEVLRLRGRGGRTAGRFGGSMVAMSLLAGTVALGAGSAAAINALGNGEIDNEVLRTEAEAHAQKFSVDAAATVDVQAQAERGGDTTAVQSIGTAAAANLATGVKIPDASAYKNDMAANVQYPFPMGVAITDRYGYRDAPAGASSFHGGIDFTPGQGTPIGSLADGVVTKVDESQSSSFGIFVEVQHEINGERITTLYAHLDPGSVAVAKGDKVAVGDEIGKVGNTGISTGPHLHLEVHIGEKYVDPLYFLKKMNVAGVKVSIPETIAPDASNGTHEKLSHEASTALVDELAAKNGK</sequence>
<dbReference type="RefSeq" id="WP_066058407.1">
    <property type="nucleotide sequence ID" value="NZ_JBHUNF010000004.1"/>
</dbReference>
<dbReference type="InterPro" id="IPR016047">
    <property type="entry name" value="M23ase_b-sheet_dom"/>
</dbReference>
<dbReference type="InterPro" id="IPR050570">
    <property type="entry name" value="Cell_wall_metabolism_enzyme"/>
</dbReference>
<evidence type="ECO:0000313" key="4">
    <source>
        <dbReference type="Proteomes" id="UP001597453"/>
    </source>
</evidence>
<name>A0ABW5RK69_9MICO</name>
<dbReference type="CDD" id="cd12797">
    <property type="entry name" value="M23_peptidase"/>
    <property type="match status" value="1"/>
</dbReference>
<feature type="domain" description="M23ase beta-sheet core" evidence="2">
    <location>
        <begin position="341"/>
        <end position="442"/>
    </location>
</feature>
<keyword evidence="3" id="KW-0378">Hydrolase</keyword>
<reference evidence="4" key="1">
    <citation type="journal article" date="2019" name="Int. J. Syst. Evol. Microbiol.">
        <title>The Global Catalogue of Microorganisms (GCM) 10K type strain sequencing project: providing services to taxonomists for standard genome sequencing and annotation.</title>
        <authorList>
            <consortium name="The Broad Institute Genomics Platform"/>
            <consortium name="The Broad Institute Genome Sequencing Center for Infectious Disease"/>
            <person name="Wu L."/>
            <person name="Ma J."/>
        </authorList>
    </citation>
    <scope>NUCLEOTIDE SEQUENCE [LARGE SCALE GENOMIC DNA]</scope>
    <source>
        <strain evidence="4">TISTR 1511</strain>
    </source>
</reference>
<proteinExistence type="predicted"/>
<dbReference type="PANTHER" id="PTHR21666">
    <property type="entry name" value="PEPTIDASE-RELATED"/>
    <property type="match status" value="1"/>
</dbReference>
<keyword evidence="4" id="KW-1185">Reference proteome</keyword>
<evidence type="ECO:0000313" key="3">
    <source>
        <dbReference type="EMBL" id="MFD2674919.1"/>
    </source>
</evidence>
<dbReference type="EC" id="3.4.24.-" evidence="3"/>
<dbReference type="SUPFAM" id="SSF51261">
    <property type="entry name" value="Duplicated hybrid motif"/>
    <property type="match status" value="1"/>
</dbReference>
<dbReference type="Pfam" id="PF01551">
    <property type="entry name" value="Peptidase_M23"/>
    <property type="match status" value="1"/>
</dbReference>
<dbReference type="PANTHER" id="PTHR21666:SF270">
    <property type="entry name" value="MUREIN HYDROLASE ACTIVATOR ENVC"/>
    <property type="match status" value="1"/>
</dbReference>
<dbReference type="Gene3D" id="2.70.70.10">
    <property type="entry name" value="Glucose Permease (Domain IIA)"/>
    <property type="match status" value="1"/>
</dbReference>
<dbReference type="InterPro" id="IPR011055">
    <property type="entry name" value="Dup_hybrid_motif"/>
</dbReference>
<accession>A0ABW5RK69</accession>
<organism evidence="3 4">
    <name type="scientific">Gulosibacter bifidus</name>
    <dbReference type="NCBI Taxonomy" id="272239"/>
    <lineage>
        <taxon>Bacteria</taxon>
        <taxon>Bacillati</taxon>
        <taxon>Actinomycetota</taxon>
        <taxon>Actinomycetes</taxon>
        <taxon>Micrococcales</taxon>
        <taxon>Microbacteriaceae</taxon>
        <taxon>Gulosibacter</taxon>
    </lineage>
</organism>
<dbReference type="Proteomes" id="UP001597453">
    <property type="component" value="Unassembled WGS sequence"/>
</dbReference>